<dbReference type="AlphaFoldDB" id="A0A0C3Q8C8"/>
<proteinExistence type="predicted"/>
<organism evidence="1 2">
    <name type="scientific">Tulasnella calospora MUT 4182</name>
    <dbReference type="NCBI Taxonomy" id="1051891"/>
    <lineage>
        <taxon>Eukaryota</taxon>
        <taxon>Fungi</taxon>
        <taxon>Dikarya</taxon>
        <taxon>Basidiomycota</taxon>
        <taxon>Agaricomycotina</taxon>
        <taxon>Agaricomycetes</taxon>
        <taxon>Cantharellales</taxon>
        <taxon>Tulasnellaceae</taxon>
        <taxon>Tulasnella</taxon>
    </lineage>
</organism>
<reference evidence="1 2" key="1">
    <citation type="submission" date="2014-04" db="EMBL/GenBank/DDBJ databases">
        <authorList>
            <consortium name="DOE Joint Genome Institute"/>
            <person name="Kuo A."/>
            <person name="Girlanda M."/>
            <person name="Perotto S."/>
            <person name="Kohler A."/>
            <person name="Nagy L.G."/>
            <person name="Floudas D."/>
            <person name="Copeland A."/>
            <person name="Barry K.W."/>
            <person name="Cichocki N."/>
            <person name="Veneault-Fourrey C."/>
            <person name="LaButti K."/>
            <person name="Lindquist E.A."/>
            <person name="Lipzen A."/>
            <person name="Lundell T."/>
            <person name="Morin E."/>
            <person name="Murat C."/>
            <person name="Sun H."/>
            <person name="Tunlid A."/>
            <person name="Henrissat B."/>
            <person name="Grigoriev I.V."/>
            <person name="Hibbett D.S."/>
            <person name="Martin F."/>
            <person name="Nordberg H.P."/>
            <person name="Cantor M.N."/>
            <person name="Hua S.X."/>
        </authorList>
    </citation>
    <scope>NUCLEOTIDE SEQUENCE [LARGE SCALE GENOMIC DNA]</scope>
    <source>
        <strain evidence="1 2">MUT 4182</strain>
    </source>
</reference>
<dbReference type="Proteomes" id="UP000054248">
    <property type="component" value="Unassembled WGS sequence"/>
</dbReference>
<reference evidence="2" key="2">
    <citation type="submission" date="2015-01" db="EMBL/GenBank/DDBJ databases">
        <title>Evolutionary Origins and Diversification of the Mycorrhizal Mutualists.</title>
        <authorList>
            <consortium name="DOE Joint Genome Institute"/>
            <consortium name="Mycorrhizal Genomics Consortium"/>
            <person name="Kohler A."/>
            <person name="Kuo A."/>
            <person name="Nagy L.G."/>
            <person name="Floudas D."/>
            <person name="Copeland A."/>
            <person name="Barry K.W."/>
            <person name="Cichocki N."/>
            <person name="Veneault-Fourrey C."/>
            <person name="LaButti K."/>
            <person name="Lindquist E.A."/>
            <person name="Lipzen A."/>
            <person name="Lundell T."/>
            <person name="Morin E."/>
            <person name="Murat C."/>
            <person name="Riley R."/>
            <person name="Ohm R."/>
            <person name="Sun H."/>
            <person name="Tunlid A."/>
            <person name="Henrissat B."/>
            <person name="Grigoriev I.V."/>
            <person name="Hibbett D.S."/>
            <person name="Martin F."/>
        </authorList>
    </citation>
    <scope>NUCLEOTIDE SEQUENCE [LARGE SCALE GENOMIC DNA]</scope>
    <source>
        <strain evidence="2">MUT 4182</strain>
    </source>
</reference>
<dbReference type="EMBL" id="KN823194">
    <property type="protein sequence ID" value="KIO19974.1"/>
    <property type="molecule type" value="Genomic_DNA"/>
</dbReference>
<evidence type="ECO:0000313" key="2">
    <source>
        <dbReference type="Proteomes" id="UP000054248"/>
    </source>
</evidence>
<name>A0A0C3Q8C8_9AGAM</name>
<sequence length="147" mass="16393">MALVASLIAVFDAAFMMWMGRTVVAEIVWAKARSDSTISATALWPGTTRSIHDQNQWLRTGDAYPNGDYSSERLPPQSPLPIGLTFHRHEGDPTNTNSFPINKRDLFTYDELRVVTAVAVVGGSDPRRVSRNRNGSALWYRRLACIV</sequence>
<protein>
    <submittedName>
        <fullName evidence="1">Uncharacterized protein</fullName>
    </submittedName>
</protein>
<accession>A0A0C3Q8C8</accession>
<keyword evidence="2" id="KW-1185">Reference proteome</keyword>
<dbReference type="HOGENOM" id="CLU_1769454_0_0_1"/>
<evidence type="ECO:0000313" key="1">
    <source>
        <dbReference type="EMBL" id="KIO19974.1"/>
    </source>
</evidence>
<gene>
    <name evidence="1" type="ORF">M407DRAFT_11134</name>
</gene>